<accession>A0A1I2X3X0</accession>
<reference evidence="4" key="1">
    <citation type="submission" date="2016-10" db="EMBL/GenBank/DDBJ databases">
        <authorList>
            <person name="Varghese N."/>
            <person name="Submissions S."/>
        </authorList>
    </citation>
    <scope>NUCLEOTIDE SEQUENCE [LARGE SCALE GENOMIC DNA]</scope>
    <source>
        <strain evidence="4">DSM 19315</strain>
    </source>
</reference>
<dbReference type="Pfam" id="PF00534">
    <property type="entry name" value="Glycos_transf_1"/>
    <property type="match status" value="1"/>
</dbReference>
<organism evidence="3 4">
    <name type="scientific">Algoriphagus hitonicola</name>
    <dbReference type="NCBI Taxonomy" id="435880"/>
    <lineage>
        <taxon>Bacteria</taxon>
        <taxon>Pseudomonadati</taxon>
        <taxon>Bacteroidota</taxon>
        <taxon>Cytophagia</taxon>
        <taxon>Cytophagales</taxon>
        <taxon>Cyclobacteriaceae</taxon>
        <taxon>Algoriphagus</taxon>
    </lineage>
</organism>
<protein>
    <submittedName>
        <fullName evidence="3">Glycosyltransferase involved in cell wall bisynthesis</fullName>
    </submittedName>
</protein>
<dbReference type="STRING" id="435880.SAMN04487988_11627"/>
<dbReference type="PANTHER" id="PTHR45947:SF3">
    <property type="entry name" value="SULFOQUINOVOSYL TRANSFERASE SQD2"/>
    <property type="match status" value="1"/>
</dbReference>
<dbReference type="PANTHER" id="PTHR45947">
    <property type="entry name" value="SULFOQUINOVOSYL TRANSFERASE SQD2"/>
    <property type="match status" value="1"/>
</dbReference>
<dbReference type="OrthoDB" id="502646at2"/>
<proteinExistence type="predicted"/>
<dbReference type="Gene3D" id="3.40.50.2000">
    <property type="entry name" value="Glycogen Phosphorylase B"/>
    <property type="match status" value="2"/>
</dbReference>
<dbReference type="InterPro" id="IPR050194">
    <property type="entry name" value="Glycosyltransferase_grp1"/>
</dbReference>
<evidence type="ECO:0000259" key="1">
    <source>
        <dbReference type="Pfam" id="PF00534"/>
    </source>
</evidence>
<evidence type="ECO:0000313" key="3">
    <source>
        <dbReference type="EMBL" id="SFH08220.1"/>
    </source>
</evidence>
<dbReference type="GO" id="GO:0016757">
    <property type="term" value="F:glycosyltransferase activity"/>
    <property type="evidence" value="ECO:0007669"/>
    <property type="project" value="InterPro"/>
</dbReference>
<feature type="domain" description="Glycosyl transferase family 1" evidence="1">
    <location>
        <begin position="188"/>
        <end position="345"/>
    </location>
</feature>
<dbReference type="Proteomes" id="UP000199642">
    <property type="component" value="Unassembled WGS sequence"/>
</dbReference>
<name>A0A1I2X3X0_9BACT</name>
<evidence type="ECO:0000313" key="4">
    <source>
        <dbReference type="Proteomes" id="UP000199642"/>
    </source>
</evidence>
<evidence type="ECO:0000259" key="2">
    <source>
        <dbReference type="Pfam" id="PF13439"/>
    </source>
</evidence>
<gene>
    <name evidence="3" type="ORF">SAMN04487988_11627</name>
</gene>
<keyword evidence="3" id="KW-0808">Transferase</keyword>
<dbReference type="Pfam" id="PF13439">
    <property type="entry name" value="Glyco_transf_4"/>
    <property type="match status" value="1"/>
</dbReference>
<keyword evidence="4" id="KW-1185">Reference proteome</keyword>
<dbReference type="CDD" id="cd03801">
    <property type="entry name" value="GT4_PimA-like"/>
    <property type="match status" value="1"/>
</dbReference>
<dbReference type="EMBL" id="FOPC01000016">
    <property type="protein sequence ID" value="SFH08220.1"/>
    <property type="molecule type" value="Genomic_DNA"/>
</dbReference>
<sequence>MHVCFICHEFPGSPSVQVGGIGFFLKTFTQLLVQKGIKVSIVGVYPAGSTQTEFVDGLRIVRVGRSSFRFVGWWENMKKLNEAIDAIHREDPIDILEAPELDLAFVRKNKDISYVIRLHGGHHFFAEAEKRKINFWKGYQEKVSFGKADAFIAVSDYVRQHTFKFFELGDRPIRKIFGMIDLDKFSLKEKQIKKNKLEVIFAGTVCEKKGVKPLIHAVNELKNEFPGLKLKIYGREWFFSDGKSYQQHLMEYFPESYFENVFFMGPVAHQELPLIFSKSHVCVFPSFMETQGLVVSEAMATKSMVVYTSLGPGKELVSHGENGFVADPNKVDELKTVLAQVLNMGFDDKFWKICENAQTFVNQAFDPHTLLNSNLDFYRQVKGVRNG</sequence>
<dbReference type="InterPro" id="IPR028098">
    <property type="entry name" value="Glyco_trans_4-like_N"/>
</dbReference>
<dbReference type="AlphaFoldDB" id="A0A1I2X3X0"/>
<dbReference type="InterPro" id="IPR001296">
    <property type="entry name" value="Glyco_trans_1"/>
</dbReference>
<dbReference type="RefSeq" id="WP_092793978.1">
    <property type="nucleotide sequence ID" value="NZ_FOPC01000016.1"/>
</dbReference>
<feature type="domain" description="Glycosyltransferase subfamily 4-like N-terminal" evidence="2">
    <location>
        <begin position="18"/>
        <end position="183"/>
    </location>
</feature>
<dbReference type="SUPFAM" id="SSF53756">
    <property type="entry name" value="UDP-Glycosyltransferase/glycogen phosphorylase"/>
    <property type="match status" value="1"/>
</dbReference>